<proteinExistence type="predicted"/>
<dbReference type="Pfam" id="PF13556">
    <property type="entry name" value="HTH_30"/>
    <property type="match status" value="2"/>
</dbReference>
<sequence>MSTSRILDDLLRHLRLSASQDTESESRRLADRLRRQTGADIALVDGEGAVDLATPGITANVLAALRPVLGQLAGGRLAAAATQTGELHVRCEVLRRESPRTVLVVAARSPLTRETITLASHTGTVIDALRRVRYADELAHRYNRAARRLRLAVFMALMAGDLALARRMTTGAVPPLLDAERIRLHVLHCPPPDRDRIAERYQDSSGYHGRSLMLRCPVYDSHLICLIPDGGREDGEDGLGGLLRSLVGDEPRYALGISEPRPLAATAEAYEQARHALAAARHTPDRAAPYHGSAPLARLLPREQAHAWARTLLRPLESLPRLTVDVTRLALSFPRSGVARLLGISRNTVTAHLRRVEEALGSDLHDVHCRADLTLALTVSGLPAPGGASAGEGPAPSLGALLATEEAATWARAFLMPLHDGGQRHLLQTLRAWVDSDTDAQRTARTLDMSRTTVRTHLRAAERLLNRDLLASGPGTHDLVHALRVTDCAP</sequence>
<comment type="caution">
    <text evidence="2">The sequence shown here is derived from an EMBL/GenBank/DDBJ whole genome shotgun (WGS) entry which is preliminary data.</text>
</comment>
<dbReference type="InterPro" id="IPR042070">
    <property type="entry name" value="PucR_C-HTH_sf"/>
</dbReference>
<protein>
    <submittedName>
        <fullName evidence="2">Helix-turn-helix domain-containing protein</fullName>
    </submittedName>
</protein>
<evidence type="ECO:0000313" key="2">
    <source>
        <dbReference type="EMBL" id="MFC4869735.1"/>
    </source>
</evidence>
<dbReference type="PANTHER" id="PTHR33744">
    <property type="entry name" value="CARBOHYDRATE DIACID REGULATOR"/>
    <property type="match status" value="1"/>
</dbReference>
<accession>A0ABV9STS5</accession>
<organism evidence="2 3">
    <name type="scientific">Streptomonospora arabica</name>
    <dbReference type="NCBI Taxonomy" id="412417"/>
    <lineage>
        <taxon>Bacteria</taxon>
        <taxon>Bacillati</taxon>
        <taxon>Actinomycetota</taxon>
        <taxon>Actinomycetes</taxon>
        <taxon>Streptosporangiales</taxon>
        <taxon>Nocardiopsidaceae</taxon>
        <taxon>Streptomonospora</taxon>
    </lineage>
</organism>
<keyword evidence="3" id="KW-1185">Reference proteome</keyword>
<feature type="domain" description="PucR C-terminal helix-turn-helix" evidence="1">
    <location>
        <begin position="336"/>
        <end position="378"/>
    </location>
</feature>
<reference evidence="3" key="1">
    <citation type="journal article" date="2019" name="Int. J. Syst. Evol. Microbiol.">
        <title>The Global Catalogue of Microorganisms (GCM) 10K type strain sequencing project: providing services to taxonomists for standard genome sequencing and annotation.</title>
        <authorList>
            <consortium name="The Broad Institute Genomics Platform"/>
            <consortium name="The Broad Institute Genome Sequencing Center for Infectious Disease"/>
            <person name="Wu L."/>
            <person name="Ma J."/>
        </authorList>
    </citation>
    <scope>NUCLEOTIDE SEQUENCE [LARGE SCALE GENOMIC DNA]</scope>
    <source>
        <strain evidence="3">CGMCC 4.7304</strain>
    </source>
</reference>
<dbReference type="PANTHER" id="PTHR33744:SF1">
    <property type="entry name" value="DNA-BINDING TRANSCRIPTIONAL ACTIVATOR ADER"/>
    <property type="match status" value="1"/>
</dbReference>
<dbReference type="Proteomes" id="UP001595858">
    <property type="component" value="Unassembled WGS sequence"/>
</dbReference>
<dbReference type="InterPro" id="IPR051448">
    <property type="entry name" value="CdaR-like_regulators"/>
</dbReference>
<dbReference type="EMBL" id="JBHSIY010000029">
    <property type="protein sequence ID" value="MFC4869735.1"/>
    <property type="molecule type" value="Genomic_DNA"/>
</dbReference>
<dbReference type="Gene3D" id="1.10.10.2840">
    <property type="entry name" value="PucR C-terminal helix-turn-helix domain"/>
    <property type="match status" value="2"/>
</dbReference>
<gene>
    <name evidence="2" type="ORF">ACFPCZ_24155</name>
</gene>
<evidence type="ECO:0000259" key="1">
    <source>
        <dbReference type="Pfam" id="PF13556"/>
    </source>
</evidence>
<evidence type="ECO:0000313" key="3">
    <source>
        <dbReference type="Proteomes" id="UP001595858"/>
    </source>
</evidence>
<name>A0ABV9STS5_9ACTN</name>
<dbReference type="InterPro" id="IPR025736">
    <property type="entry name" value="PucR_C-HTH_dom"/>
</dbReference>
<dbReference type="RefSeq" id="WP_344140911.1">
    <property type="nucleotide sequence ID" value="NZ_BAAAQI010000002.1"/>
</dbReference>
<feature type="domain" description="PucR C-terminal helix-turn-helix" evidence="1">
    <location>
        <begin position="426"/>
        <end position="470"/>
    </location>
</feature>